<keyword evidence="1" id="KW-1133">Transmembrane helix</keyword>
<evidence type="ECO:0000313" key="3">
    <source>
        <dbReference type="Proteomes" id="UP000036756"/>
    </source>
</evidence>
<dbReference type="RefSeq" id="WP_048571481.1">
    <property type="nucleotide sequence ID" value="NZ_LFVU01000028.1"/>
</dbReference>
<dbReference type="Proteomes" id="UP000036756">
    <property type="component" value="Unassembled WGS sequence"/>
</dbReference>
<keyword evidence="1" id="KW-0812">Transmembrane</keyword>
<gene>
    <name evidence="2" type="ORF">CLCY_1c03300</name>
</gene>
<proteinExistence type="predicted"/>
<evidence type="ECO:0000256" key="1">
    <source>
        <dbReference type="SAM" id="Phobius"/>
    </source>
</evidence>
<dbReference type="EMBL" id="LFVU01000028">
    <property type="protein sequence ID" value="KMT21096.1"/>
    <property type="molecule type" value="Genomic_DNA"/>
</dbReference>
<sequence>MIEMVLLSVLMALFVFRIIKNKKVHDIAVFLVLLICILIRLPIGQDIPKSLYVTISLGLAIIAVLSYLKSKNDAFKEATKLKDNPKEESSDNELRS</sequence>
<protein>
    <submittedName>
        <fullName evidence="2">Uncharacterized protein</fullName>
    </submittedName>
</protein>
<comment type="caution">
    <text evidence="2">The sequence shown here is derived from an EMBL/GenBank/DDBJ whole genome shotgun (WGS) entry which is preliminary data.</text>
</comment>
<dbReference type="AlphaFoldDB" id="A0A0J8FZW5"/>
<feature type="transmembrane region" description="Helical" evidence="1">
    <location>
        <begin position="27"/>
        <end position="43"/>
    </location>
</feature>
<accession>A0A0J8FZW5</accession>
<keyword evidence="3" id="KW-1185">Reference proteome</keyword>
<organism evidence="2 3">
    <name type="scientific">Clostridium cylindrosporum DSM 605</name>
    <dbReference type="NCBI Taxonomy" id="1121307"/>
    <lineage>
        <taxon>Bacteria</taxon>
        <taxon>Bacillati</taxon>
        <taxon>Bacillota</taxon>
        <taxon>Clostridia</taxon>
        <taxon>Eubacteriales</taxon>
        <taxon>Clostridiaceae</taxon>
        <taxon>Clostridium</taxon>
    </lineage>
</organism>
<evidence type="ECO:0000313" key="2">
    <source>
        <dbReference type="EMBL" id="KMT21096.1"/>
    </source>
</evidence>
<dbReference type="PATRIC" id="fig|1121307.3.peg.695"/>
<reference evidence="2 3" key="1">
    <citation type="submission" date="2015-06" db="EMBL/GenBank/DDBJ databases">
        <title>Draft genome sequence of the purine-degrading Clostridium cylindrosporum HC-1 (DSM 605).</title>
        <authorList>
            <person name="Poehlein A."/>
            <person name="Schiel-Bengelsdorf B."/>
            <person name="Bengelsdorf F."/>
            <person name="Daniel R."/>
            <person name="Duerre P."/>
        </authorList>
    </citation>
    <scope>NUCLEOTIDE SEQUENCE [LARGE SCALE GENOMIC DNA]</scope>
    <source>
        <strain evidence="2 3">DSM 605</strain>
    </source>
</reference>
<feature type="transmembrane region" description="Helical" evidence="1">
    <location>
        <begin position="50"/>
        <end position="68"/>
    </location>
</feature>
<name>A0A0J8FZW5_CLOCY</name>
<keyword evidence="1" id="KW-0472">Membrane</keyword>
<dbReference type="STRING" id="1121307.CLCY_1c03300"/>